<protein>
    <submittedName>
        <fullName evidence="1">Uncharacterized protein</fullName>
    </submittedName>
</protein>
<dbReference type="Proteomes" id="UP000190539">
    <property type="component" value="Unassembled WGS sequence"/>
</dbReference>
<dbReference type="EMBL" id="MVFC01000020">
    <property type="protein sequence ID" value="OON76012.1"/>
    <property type="molecule type" value="Genomic_DNA"/>
</dbReference>
<keyword evidence="2" id="KW-1185">Reference proteome</keyword>
<dbReference type="InterPro" id="IPR046300">
    <property type="entry name" value="DUF6415"/>
</dbReference>
<reference evidence="1 2" key="1">
    <citation type="submission" date="2017-02" db="EMBL/GenBank/DDBJ databases">
        <title>Draft Genome Sequence of Streptomyces tsukubaensis F601, a Producer of the immunosuppressant tacrolimus FK506.</title>
        <authorList>
            <person name="Zong G."/>
            <person name="Zhong C."/>
            <person name="Fu J."/>
            <person name="Qin R."/>
            <person name="Cao G."/>
        </authorList>
    </citation>
    <scope>NUCLEOTIDE SEQUENCE [LARGE SCALE GENOMIC DNA]</scope>
    <source>
        <strain evidence="1 2">F601</strain>
    </source>
</reference>
<evidence type="ECO:0000313" key="2">
    <source>
        <dbReference type="Proteomes" id="UP000190539"/>
    </source>
</evidence>
<evidence type="ECO:0000313" key="1">
    <source>
        <dbReference type="EMBL" id="OON76012.1"/>
    </source>
</evidence>
<proteinExistence type="predicted"/>
<organism evidence="1 2">
    <name type="scientific">Streptomyces tsukubensis</name>
    <dbReference type="NCBI Taxonomy" id="83656"/>
    <lineage>
        <taxon>Bacteria</taxon>
        <taxon>Bacillati</taxon>
        <taxon>Actinomycetota</taxon>
        <taxon>Actinomycetes</taxon>
        <taxon>Kitasatosporales</taxon>
        <taxon>Streptomycetaceae</taxon>
        <taxon>Streptomyces</taxon>
    </lineage>
</organism>
<sequence>MIPQGDAMSALIEEALLRGPLPGYVRVAELNAILRTELERLTPIVRARADARPDGSPLYREMRWALINAKHILACGPGDGLVSAVRHVRGLAQHTRVLRSYEEPGGTRGCADPLS</sequence>
<accession>A0A1V4A610</accession>
<comment type="caution">
    <text evidence="1">The sequence shown here is derived from an EMBL/GenBank/DDBJ whole genome shotgun (WGS) entry which is preliminary data.</text>
</comment>
<dbReference type="AlphaFoldDB" id="A0A1V4A610"/>
<dbReference type="Pfam" id="PF19979">
    <property type="entry name" value="DUF6415"/>
    <property type="match status" value="1"/>
</dbReference>
<dbReference type="RefSeq" id="WP_077970268.1">
    <property type="nucleotide sequence ID" value="NZ_CP045178.1"/>
</dbReference>
<gene>
    <name evidence="1" type="ORF">B1H18_22080</name>
</gene>
<name>A0A1V4A610_9ACTN</name>